<keyword evidence="3" id="KW-1185">Reference proteome</keyword>
<evidence type="ECO:0000313" key="2">
    <source>
        <dbReference type="EMBL" id="KAF4452125.1"/>
    </source>
</evidence>
<feature type="region of interest" description="Disordered" evidence="1">
    <location>
        <begin position="97"/>
        <end position="125"/>
    </location>
</feature>
<name>A0A8H4KIX8_9HYPO</name>
<reference evidence="2" key="1">
    <citation type="submission" date="2020-01" db="EMBL/GenBank/DDBJ databases">
        <title>Identification and distribution of gene clusters putatively required for synthesis of sphingolipid metabolism inhibitors in phylogenetically diverse species of the filamentous fungus Fusarium.</title>
        <authorList>
            <person name="Kim H.-S."/>
            <person name="Busman M."/>
            <person name="Brown D.W."/>
            <person name="Divon H."/>
            <person name="Uhlig S."/>
            <person name="Proctor R.H."/>
        </authorList>
    </citation>
    <scope>NUCLEOTIDE SEQUENCE</scope>
    <source>
        <strain evidence="2">NRRL 53441</strain>
    </source>
</reference>
<evidence type="ECO:0000256" key="1">
    <source>
        <dbReference type="SAM" id="MobiDB-lite"/>
    </source>
</evidence>
<protein>
    <submittedName>
        <fullName evidence="2">Gag-pol polyprotein</fullName>
    </submittedName>
</protein>
<dbReference type="EMBL" id="JAADJG010000197">
    <property type="protein sequence ID" value="KAF4452125.1"/>
    <property type="molecule type" value="Genomic_DNA"/>
</dbReference>
<evidence type="ECO:0000313" key="3">
    <source>
        <dbReference type="Proteomes" id="UP000605986"/>
    </source>
</evidence>
<dbReference type="Proteomes" id="UP000605986">
    <property type="component" value="Unassembled WGS sequence"/>
</dbReference>
<comment type="caution">
    <text evidence="2">The sequence shown here is derived from an EMBL/GenBank/DDBJ whole genome shotgun (WGS) entry which is preliminary data.</text>
</comment>
<feature type="region of interest" description="Disordered" evidence="1">
    <location>
        <begin position="188"/>
        <end position="210"/>
    </location>
</feature>
<accession>A0A8H4KIX8</accession>
<sequence>MLPDISRPPTTEEMNTEYQINAHVYETIFDEWRFKTGHLAKIMSHVIATVHIGIISIVMLEVKKRHHEGYSDEQGAMEVNVYAQLLRVYLDPQPRKHSDYGEMPIPEEDSKAKTGSIKGNKPKGSKNCPCKGRFHPWQPEDCAYVQAALTGKISTHIKANSEEKIMKTRAELDKPHWSKVKAKVLENSDISVSHSDQNNNSGSPADEHDVPVIFDPRPWFMSNESVVMSAQGKRHHPLAHSTILATSASVHAVNSKDLLEEGSFVPSEGTS</sequence>
<gene>
    <name evidence="2" type="ORF">F53441_4961</name>
</gene>
<feature type="compositionally biased region" description="Polar residues" evidence="1">
    <location>
        <begin position="188"/>
        <end position="203"/>
    </location>
</feature>
<dbReference type="OrthoDB" id="4984599at2759"/>
<organism evidence="2 3">
    <name type="scientific">Fusarium austroafricanum</name>
    <dbReference type="NCBI Taxonomy" id="2364996"/>
    <lineage>
        <taxon>Eukaryota</taxon>
        <taxon>Fungi</taxon>
        <taxon>Dikarya</taxon>
        <taxon>Ascomycota</taxon>
        <taxon>Pezizomycotina</taxon>
        <taxon>Sordariomycetes</taxon>
        <taxon>Hypocreomycetidae</taxon>
        <taxon>Hypocreales</taxon>
        <taxon>Nectriaceae</taxon>
        <taxon>Fusarium</taxon>
        <taxon>Fusarium concolor species complex</taxon>
    </lineage>
</organism>
<dbReference type="AlphaFoldDB" id="A0A8H4KIX8"/>
<proteinExistence type="predicted"/>